<name>A0A4W2IAS9_BOBOX</name>
<dbReference type="GeneTree" id="ENSGT01110000270799"/>
<sequence>EGQGFSLVFGKGTRLLVKPSKWHPI</sequence>
<organism evidence="1 2">
    <name type="scientific">Bos indicus x Bos taurus</name>
    <name type="common">Hybrid cattle</name>
    <dbReference type="NCBI Taxonomy" id="30522"/>
    <lineage>
        <taxon>Eukaryota</taxon>
        <taxon>Metazoa</taxon>
        <taxon>Chordata</taxon>
        <taxon>Craniata</taxon>
        <taxon>Vertebrata</taxon>
        <taxon>Euteleostomi</taxon>
        <taxon>Mammalia</taxon>
        <taxon>Eutheria</taxon>
        <taxon>Laurasiatheria</taxon>
        <taxon>Artiodactyla</taxon>
        <taxon>Ruminantia</taxon>
        <taxon>Pecora</taxon>
        <taxon>Bovidae</taxon>
        <taxon>Bovinae</taxon>
        <taxon>Bos</taxon>
    </lineage>
</organism>
<accession>A0A4W2IAS9</accession>
<evidence type="ECO:0000313" key="2">
    <source>
        <dbReference type="Proteomes" id="UP000429181"/>
    </source>
</evidence>
<dbReference type="Proteomes" id="UP000429181">
    <property type="component" value="Chromosome 10"/>
</dbReference>
<evidence type="ECO:0000313" key="1">
    <source>
        <dbReference type="Ensembl" id="ENSBIXP00005041024.1"/>
    </source>
</evidence>
<reference evidence="1 2" key="1">
    <citation type="submission" date="2018-11" db="EMBL/GenBank/DDBJ databases">
        <title>Haplotype-resolved cattle genomes.</title>
        <authorList>
            <person name="Low W.Y."/>
            <person name="Tearle R."/>
            <person name="Bickhart D.M."/>
            <person name="Rosen B.D."/>
            <person name="Koren S."/>
            <person name="Rhie A."/>
            <person name="Hiendleder S."/>
            <person name="Phillippy A.M."/>
            <person name="Smith T.P.L."/>
            <person name="Williams J.L."/>
        </authorList>
    </citation>
    <scope>NUCLEOTIDE SEQUENCE [LARGE SCALE GENOMIC DNA]</scope>
</reference>
<dbReference type="AlphaFoldDB" id="A0A4W2IAS9"/>
<dbReference type="Ensembl" id="ENSBIXT00005034373.1">
    <property type="protein sequence ID" value="ENSBIXP00005041024.1"/>
    <property type="gene ID" value="ENSBIXG00005023853.1"/>
</dbReference>
<proteinExistence type="predicted"/>
<protein>
    <submittedName>
        <fullName evidence="1">Uncharacterized protein</fullName>
    </submittedName>
</protein>
<reference evidence="1" key="2">
    <citation type="submission" date="2025-08" db="UniProtKB">
        <authorList>
            <consortium name="Ensembl"/>
        </authorList>
    </citation>
    <scope>IDENTIFICATION</scope>
</reference>